<name>A0A2U9C8E2_SCOMX</name>
<proteinExistence type="predicted"/>
<dbReference type="Proteomes" id="UP000246464">
    <property type="component" value="Chromosome 14"/>
</dbReference>
<reference evidence="1 2" key="1">
    <citation type="submission" date="2017-12" db="EMBL/GenBank/DDBJ databases">
        <title>Integrating genomic resources of turbot (Scophthalmus maximus) in depth evaluation of genetic and physical mapping variation across individuals.</title>
        <authorList>
            <person name="Martinez P."/>
        </authorList>
    </citation>
    <scope>NUCLEOTIDE SEQUENCE [LARGE SCALE GENOMIC DNA]</scope>
</reference>
<accession>A0A2U9C8E2</accession>
<keyword evidence="2" id="KW-1185">Reference proteome</keyword>
<dbReference type="Gene3D" id="1.10.150.510">
    <property type="entry name" value="Receptor activity modifying family"/>
    <property type="match status" value="1"/>
</dbReference>
<dbReference type="AlphaFoldDB" id="A0A2U9C8E2"/>
<keyword evidence="1" id="KW-0675">Receptor</keyword>
<protein>
    <submittedName>
        <fullName evidence="1">Putative receptor activity-modifying protein 1</fullName>
    </submittedName>
</protein>
<gene>
    <name evidence="1" type="ORF">SMAX5B_018158</name>
</gene>
<evidence type="ECO:0000313" key="2">
    <source>
        <dbReference type="Proteomes" id="UP000246464"/>
    </source>
</evidence>
<dbReference type="InterPro" id="IPR038126">
    <property type="entry name" value="RAMP_sf"/>
</dbReference>
<organism evidence="1 2">
    <name type="scientific">Scophthalmus maximus</name>
    <name type="common">Turbot</name>
    <name type="synonym">Psetta maxima</name>
    <dbReference type="NCBI Taxonomy" id="52904"/>
    <lineage>
        <taxon>Eukaryota</taxon>
        <taxon>Metazoa</taxon>
        <taxon>Chordata</taxon>
        <taxon>Craniata</taxon>
        <taxon>Vertebrata</taxon>
        <taxon>Euteleostomi</taxon>
        <taxon>Actinopterygii</taxon>
        <taxon>Neopterygii</taxon>
        <taxon>Teleostei</taxon>
        <taxon>Neoteleostei</taxon>
        <taxon>Acanthomorphata</taxon>
        <taxon>Carangaria</taxon>
        <taxon>Pleuronectiformes</taxon>
        <taxon>Pleuronectoidei</taxon>
        <taxon>Scophthalmidae</taxon>
        <taxon>Scophthalmus</taxon>
    </lineage>
</organism>
<sequence>MMRQQLLNSCQPGLLRRLCMNIQVGKWTAASQCVSVLGCEPHYENAIEKYCLAKFRLDMQELDQRHWCSWEDTVE</sequence>
<dbReference type="EMBL" id="CP026256">
    <property type="protein sequence ID" value="AWP12845.1"/>
    <property type="molecule type" value="Genomic_DNA"/>
</dbReference>
<evidence type="ECO:0000313" key="1">
    <source>
        <dbReference type="EMBL" id="AWP12845.1"/>
    </source>
</evidence>